<comment type="cofactor">
    <cofactor evidence="1 9">
        <name>pyridoxal 5'-phosphate</name>
        <dbReference type="ChEBI" id="CHEBI:597326"/>
    </cofactor>
</comment>
<dbReference type="InterPro" id="IPR015422">
    <property type="entry name" value="PyrdxlP-dep_Trfase_small"/>
</dbReference>
<dbReference type="PANTHER" id="PTHR43643">
    <property type="entry name" value="HISTIDINOL-PHOSPHATE AMINOTRANSFERASE 2"/>
    <property type="match status" value="1"/>
</dbReference>
<reference evidence="11" key="1">
    <citation type="submission" date="2020-05" db="EMBL/GenBank/DDBJ databases">
        <title>Complete genome sequence of Pseudomonas sp. Sm006.</title>
        <authorList>
            <person name="Takeuchi K."/>
            <person name="Someya N."/>
        </authorList>
    </citation>
    <scope>NUCLEOTIDE SEQUENCE</scope>
    <source>
        <strain evidence="11">Sm006</strain>
    </source>
</reference>
<name>A0ABM7LCK5_9PSED</name>
<dbReference type="HAMAP" id="MF_01023">
    <property type="entry name" value="HisC_aminotrans_2"/>
    <property type="match status" value="1"/>
</dbReference>
<keyword evidence="9" id="KW-0368">Histidine biosynthesis</keyword>
<dbReference type="RefSeq" id="WP_043243177.1">
    <property type="nucleotide sequence ID" value="NZ_AP023081.1"/>
</dbReference>
<keyword evidence="6 9" id="KW-0808">Transferase</keyword>
<comment type="pathway">
    <text evidence="2 9">Amino-acid biosynthesis; L-histidine biosynthesis; L-histidine from 5-phospho-alpha-D-ribose 1-diphosphate: step 7/9.</text>
</comment>
<keyword evidence="12" id="KW-1185">Reference proteome</keyword>
<dbReference type="SUPFAM" id="SSF53383">
    <property type="entry name" value="PLP-dependent transferases"/>
    <property type="match status" value="1"/>
</dbReference>
<evidence type="ECO:0000313" key="11">
    <source>
        <dbReference type="EMBL" id="BCD87328.1"/>
    </source>
</evidence>
<proteinExistence type="inferred from homology"/>
<protein>
    <recommendedName>
        <fullName evidence="9">Histidinol-phosphate aminotransferase</fullName>
        <ecNumber evidence="9">2.6.1.9</ecNumber>
    </recommendedName>
    <alternativeName>
        <fullName evidence="9">Imidazole acetol-phosphate transaminase</fullName>
    </alternativeName>
</protein>
<dbReference type="Gene3D" id="3.40.640.10">
    <property type="entry name" value="Type I PLP-dependent aspartate aminotransferase-like (Major domain)"/>
    <property type="match status" value="1"/>
</dbReference>
<dbReference type="GO" id="GO:0008483">
    <property type="term" value="F:transaminase activity"/>
    <property type="evidence" value="ECO:0007669"/>
    <property type="project" value="UniProtKB-KW"/>
</dbReference>
<comment type="catalytic activity">
    <reaction evidence="8 9">
        <text>L-histidinol phosphate + 2-oxoglutarate = 3-(imidazol-4-yl)-2-oxopropyl phosphate + L-glutamate</text>
        <dbReference type="Rhea" id="RHEA:23744"/>
        <dbReference type="ChEBI" id="CHEBI:16810"/>
        <dbReference type="ChEBI" id="CHEBI:29985"/>
        <dbReference type="ChEBI" id="CHEBI:57766"/>
        <dbReference type="ChEBI" id="CHEBI:57980"/>
        <dbReference type="EC" id="2.6.1.9"/>
    </reaction>
</comment>
<dbReference type="InterPro" id="IPR015421">
    <property type="entry name" value="PyrdxlP-dep_Trfase_major"/>
</dbReference>
<evidence type="ECO:0000256" key="3">
    <source>
        <dbReference type="ARBA" id="ARBA00007970"/>
    </source>
</evidence>
<dbReference type="CDD" id="cd00609">
    <property type="entry name" value="AAT_like"/>
    <property type="match status" value="1"/>
</dbReference>
<evidence type="ECO:0000256" key="1">
    <source>
        <dbReference type="ARBA" id="ARBA00001933"/>
    </source>
</evidence>
<keyword evidence="7 9" id="KW-0663">Pyridoxal phosphate</keyword>
<evidence type="ECO:0000313" key="12">
    <source>
        <dbReference type="Proteomes" id="UP001064896"/>
    </source>
</evidence>
<dbReference type="InterPro" id="IPR005861">
    <property type="entry name" value="HisP_aminotrans"/>
</dbReference>
<keyword evidence="9" id="KW-0028">Amino-acid biosynthesis</keyword>
<dbReference type="EC" id="2.6.1.9" evidence="9"/>
<evidence type="ECO:0000256" key="5">
    <source>
        <dbReference type="ARBA" id="ARBA00022576"/>
    </source>
</evidence>
<organism evidence="11 12">
    <name type="scientific">Pseudomonas solani</name>
    <dbReference type="NCBI Taxonomy" id="2731552"/>
    <lineage>
        <taxon>Bacteria</taxon>
        <taxon>Pseudomonadati</taxon>
        <taxon>Pseudomonadota</taxon>
        <taxon>Gammaproteobacteria</taxon>
        <taxon>Pseudomonadales</taxon>
        <taxon>Pseudomonadaceae</taxon>
        <taxon>Pseudomonas</taxon>
    </lineage>
</organism>
<evidence type="ECO:0000256" key="4">
    <source>
        <dbReference type="ARBA" id="ARBA00011738"/>
    </source>
</evidence>
<dbReference type="PROSITE" id="PS00599">
    <property type="entry name" value="AA_TRANSFER_CLASS_2"/>
    <property type="match status" value="1"/>
</dbReference>
<evidence type="ECO:0000259" key="10">
    <source>
        <dbReference type="Pfam" id="PF00155"/>
    </source>
</evidence>
<feature type="modified residue" description="N6-(pyridoxal phosphate)lysine" evidence="9">
    <location>
        <position position="230"/>
    </location>
</feature>
<dbReference type="PANTHER" id="PTHR43643:SF3">
    <property type="entry name" value="HISTIDINOL-PHOSPHATE AMINOTRANSFERASE"/>
    <property type="match status" value="1"/>
</dbReference>
<feature type="domain" description="Aminotransferase class I/classII large" evidence="10">
    <location>
        <begin position="39"/>
        <end position="361"/>
    </location>
</feature>
<dbReference type="Pfam" id="PF00155">
    <property type="entry name" value="Aminotran_1_2"/>
    <property type="match status" value="1"/>
</dbReference>
<evidence type="ECO:0000256" key="6">
    <source>
        <dbReference type="ARBA" id="ARBA00022679"/>
    </source>
</evidence>
<accession>A0ABM7LCK5</accession>
<evidence type="ECO:0000256" key="7">
    <source>
        <dbReference type="ARBA" id="ARBA00022898"/>
    </source>
</evidence>
<sequence>MSCDFLALAQPGVQKLSPYVPGKPVDELARELNLDPAGIVKLASNENPLGPSPKVLEAIRAELAELTRYPDGNGFELKRRLAERYDVQPDQVTLGNGSNDILELVGRAYLAPGLNAVFSEHAFAVYPIVTQAVGATAKVVPAKDWGHDLPAMLAAIDEQTRVVFVANPNNPTGTWFGPEALDGFLAKVPENVLVVLDEAYIEYASGDELPDGLDYLARYPNLLVSRTFSKAFGLAALRVGYGISSARVADVLNRVRQPFNVNSLALAAACAALADVDYLSESRRLNDAGMAQLEDGCRALGLGWIPSRGNFIAIDFGRDTAGINKALLAAGVIVRPVAGYGMPNFLRVSIGLPQENQRFLDVLGQVLARG</sequence>
<dbReference type="InterPro" id="IPR050106">
    <property type="entry name" value="HistidinolP_aminotransfase"/>
</dbReference>
<comment type="subunit">
    <text evidence="4 9">Homodimer.</text>
</comment>
<comment type="similarity">
    <text evidence="3 9">Belongs to the class-II pyridoxal-phosphate-dependent aminotransferase family. Histidinol-phosphate aminotransferase subfamily.</text>
</comment>
<dbReference type="InterPro" id="IPR004839">
    <property type="entry name" value="Aminotransferase_I/II_large"/>
</dbReference>
<dbReference type="InterPro" id="IPR001917">
    <property type="entry name" value="Aminotrans_II_pyridoxalP_BS"/>
</dbReference>
<dbReference type="InterPro" id="IPR015424">
    <property type="entry name" value="PyrdxlP-dep_Trfase"/>
</dbReference>
<keyword evidence="5 9" id="KW-0032">Aminotransferase</keyword>
<evidence type="ECO:0000256" key="2">
    <source>
        <dbReference type="ARBA" id="ARBA00005011"/>
    </source>
</evidence>
<evidence type="ECO:0000256" key="9">
    <source>
        <dbReference type="HAMAP-Rule" id="MF_01023"/>
    </source>
</evidence>
<dbReference type="EMBL" id="AP023081">
    <property type="protein sequence ID" value="BCD87328.1"/>
    <property type="molecule type" value="Genomic_DNA"/>
</dbReference>
<dbReference type="NCBIfam" id="TIGR01141">
    <property type="entry name" value="hisC"/>
    <property type="match status" value="1"/>
</dbReference>
<gene>
    <name evidence="11" type="primary">hisC2</name>
    <name evidence="9" type="synonym">hisC</name>
    <name evidence="11" type="ORF">PSm6_37350</name>
</gene>
<dbReference type="Proteomes" id="UP001064896">
    <property type="component" value="Chromosome"/>
</dbReference>
<evidence type="ECO:0000256" key="8">
    <source>
        <dbReference type="ARBA" id="ARBA00047481"/>
    </source>
</evidence>
<dbReference type="Gene3D" id="3.90.1150.10">
    <property type="entry name" value="Aspartate Aminotransferase, domain 1"/>
    <property type="match status" value="1"/>
</dbReference>